<dbReference type="EMBL" id="DF967973">
    <property type="protein sequence ID" value="GAP16042.1"/>
    <property type="molecule type" value="Genomic_DNA"/>
</dbReference>
<dbReference type="InterPro" id="IPR006674">
    <property type="entry name" value="HD_domain"/>
</dbReference>
<keyword evidence="3" id="KW-1185">Reference proteome</keyword>
<proteinExistence type="predicted"/>
<dbReference type="Gene3D" id="1.10.3210.10">
    <property type="entry name" value="Hypothetical protein af1432"/>
    <property type="match status" value="1"/>
</dbReference>
<feature type="domain" description="HD" evidence="1">
    <location>
        <begin position="36"/>
        <end position="148"/>
    </location>
</feature>
<dbReference type="RefSeq" id="WP_075075429.1">
    <property type="nucleotide sequence ID" value="NZ_DF967973.1"/>
</dbReference>
<dbReference type="PANTHER" id="PTHR35795:SF1">
    <property type="entry name" value="BIS(5'-NUCLEOSYL)-TETRAPHOSPHATASE, SYMMETRICAL"/>
    <property type="match status" value="1"/>
</dbReference>
<evidence type="ECO:0000259" key="1">
    <source>
        <dbReference type="Pfam" id="PF01966"/>
    </source>
</evidence>
<evidence type="ECO:0000313" key="2">
    <source>
        <dbReference type="EMBL" id="GAP16042.1"/>
    </source>
</evidence>
<dbReference type="InterPro" id="IPR051094">
    <property type="entry name" value="Diverse_Catalytic_Enzymes"/>
</dbReference>
<organism evidence="2">
    <name type="scientific">Longilinea arvoryzae</name>
    <dbReference type="NCBI Taxonomy" id="360412"/>
    <lineage>
        <taxon>Bacteria</taxon>
        <taxon>Bacillati</taxon>
        <taxon>Chloroflexota</taxon>
        <taxon>Anaerolineae</taxon>
        <taxon>Anaerolineales</taxon>
        <taxon>Anaerolineaceae</taxon>
        <taxon>Longilinea</taxon>
    </lineage>
</organism>
<accession>A0A0K8MZH1</accession>
<name>A0A0K8MZH1_9CHLR</name>
<reference evidence="2" key="1">
    <citation type="submission" date="2015-07" db="EMBL/GenBank/DDBJ databases">
        <title>Draft Genome Sequences of Anaerolinea thermolimosa IMO-1, Bellilinea caldifistulae GOMI-1, Leptolinea tardivitalis YMTK-2, Levilinea saccharolytica KIBI-1,Longilinea arvoryzae KOME-1, Previously Described as Members of the Anaerolineaceae (Chloroflexi).</title>
        <authorList>
            <person name="Sekiguchi Y."/>
            <person name="Ohashi A."/>
            <person name="Matsuura N."/>
            <person name="Tourlousse M.D."/>
        </authorList>
    </citation>
    <scope>NUCLEOTIDE SEQUENCE [LARGE SCALE GENOMIC DNA]</scope>
    <source>
        <strain evidence="2">KOME-1</strain>
    </source>
</reference>
<dbReference type="PANTHER" id="PTHR35795">
    <property type="entry name" value="SLR1885 PROTEIN"/>
    <property type="match status" value="1"/>
</dbReference>
<dbReference type="AlphaFoldDB" id="A0A0K8MZH1"/>
<sequence length="204" mass="22233">MHPLISALLENLNLPADPALAVPLFLGAHGHPRTCAHCAAVAAECRRLGLRFGVDPDLAALSGWLHDISAVWPASQRLSVARELDLPILPAERQHPMLLHQRLSAGLAEQAFGVSDPAVLSAIACHTTLRPNPAPLDLLLFCADKLAWDQPGQPPYLDAMQAALDDSLPAAAAVYLRHLWRQREFLPAVHPLLIEAWEFFGIEE</sequence>
<dbReference type="GO" id="GO:0016787">
    <property type="term" value="F:hydrolase activity"/>
    <property type="evidence" value="ECO:0007669"/>
    <property type="project" value="UniProtKB-KW"/>
</dbReference>
<protein>
    <submittedName>
        <fullName evidence="2">Predicted HD superfamily hydrolase</fullName>
    </submittedName>
</protein>
<dbReference type="STRING" id="360412.LARV_03838"/>
<gene>
    <name evidence="2" type="ORF">LARV_03838</name>
</gene>
<evidence type="ECO:0000313" key="3">
    <source>
        <dbReference type="Proteomes" id="UP000055060"/>
    </source>
</evidence>
<dbReference type="Pfam" id="PF01966">
    <property type="entry name" value="HD"/>
    <property type="match status" value="1"/>
</dbReference>
<dbReference type="SUPFAM" id="SSF109604">
    <property type="entry name" value="HD-domain/PDEase-like"/>
    <property type="match status" value="1"/>
</dbReference>
<dbReference type="Proteomes" id="UP000055060">
    <property type="component" value="Unassembled WGS sequence"/>
</dbReference>
<dbReference type="OrthoDB" id="5295945at2"/>
<keyword evidence="2" id="KW-0378">Hydrolase</keyword>